<keyword evidence="2" id="KW-1185">Reference proteome</keyword>
<organism evidence="1 2">
    <name type="scientific">Arachidicoccus rhizosphaerae</name>
    <dbReference type="NCBI Taxonomy" id="551991"/>
    <lineage>
        <taxon>Bacteria</taxon>
        <taxon>Pseudomonadati</taxon>
        <taxon>Bacteroidota</taxon>
        <taxon>Chitinophagia</taxon>
        <taxon>Chitinophagales</taxon>
        <taxon>Chitinophagaceae</taxon>
        <taxon>Arachidicoccus</taxon>
    </lineage>
</organism>
<evidence type="ECO:0000313" key="2">
    <source>
        <dbReference type="Proteomes" id="UP000199041"/>
    </source>
</evidence>
<name>A0A1H3X4V0_9BACT</name>
<reference evidence="1 2" key="1">
    <citation type="submission" date="2016-10" db="EMBL/GenBank/DDBJ databases">
        <authorList>
            <person name="de Groot N.N."/>
        </authorList>
    </citation>
    <scope>NUCLEOTIDE SEQUENCE [LARGE SCALE GENOMIC DNA]</scope>
    <source>
        <strain evidence="1 2">Vu-144</strain>
    </source>
</reference>
<dbReference type="Proteomes" id="UP000199041">
    <property type="component" value="Unassembled WGS sequence"/>
</dbReference>
<proteinExistence type="predicted"/>
<accession>A0A1H3X4V0</accession>
<sequence>MAKYHLARVLEKQFLKWRNVIWIFRKEISQEGL</sequence>
<dbReference type="EMBL" id="FNQY01000004">
    <property type="protein sequence ID" value="SDZ93684.1"/>
    <property type="molecule type" value="Genomic_DNA"/>
</dbReference>
<evidence type="ECO:0000313" key="1">
    <source>
        <dbReference type="EMBL" id="SDZ93684.1"/>
    </source>
</evidence>
<gene>
    <name evidence="1" type="ORF">SAMN05192529_104170</name>
</gene>
<dbReference type="STRING" id="551991.SAMN05192529_104170"/>
<protein>
    <submittedName>
        <fullName evidence="1">Uncharacterized protein</fullName>
    </submittedName>
</protein>
<dbReference type="AlphaFoldDB" id="A0A1H3X4V0"/>